<organism evidence="3 4">
    <name type="scientific">Aquitalea magnusonii</name>
    <dbReference type="NCBI Taxonomy" id="332411"/>
    <lineage>
        <taxon>Bacteria</taxon>
        <taxon>Pseudomonadati</taxon>
        <taxon>Pseudomonadota</taxon>
        <taxon>Betaproteobacteria</taxon>
        <taxon>Neisseriales</taxon>
        <taxon>Chromobacteriaceae</taxon>
        <taxon>Aquitalea</taxon>
    </lineage>
</organism>
<dbReference type="InterPro" id="IPR013046">
    <property type="entry name" value="GpV/Gp45"/>
</dbReference>
<evidence type="ECO:0000313" key="3">
    <source>
        <dbReference type="EMBL" id="PXX42208.1"/>
    </source>
</evidence>
<dbReference type="InterPro" id="IPR006531">
    <property type="entry name" value="Gp5/Vgr_OB"/>
</dbReference>
<name>A0A318J6G8_9NEIS</name>
<gene>
    <name evidence="3" type="ORF">DFR38_1205</name>
</gene>
<sequence length="217" mass="22858">MTRQIQNAMAQRARNADDRAGTRLGTISSYDPNTFSVKVQLQPSGLETGWIPLGSPWVGSGWGMFCAPAVGEMVEVEFQEGGAEAGVVSMRFFNDVERPLPVPAGEFWLVHQSGSLLKFHNDGTVEITAAATMQYTATQHHFIGPVVMDNTLQVTQQIAGNGGMAIQGGTGAAMQVTGDMHSTGTITGDTDVIAAGKSGKGHTHRENGTGSNTNPPT</sequence>
<feature type="compositionally biased region" description="Polar residues" evidence="1">
    <location>
        <begin position="208"/>
        <end position="217"/>
    </location>
</feature>
<feature type="domain" description="Gp5/Type VI secretion system Vgr protein OB-fold" evidence="2">
    <location>
        <begin position="24"/>
        <end position="90"/>
    </location>
</feature>
<dbReference type="Proteomes" id="UP000248395">
    <property type="component" value="Unassembled WGS sequence"/>
</dbReference>
<evidence type="ECO:0000313" key="4">
    <source>
        <dbReference type="Proteomes" id="UP000248395"/>
    </source>
</evidence>
<evidence type="ECO:0000256" key="1">
    <source>
        <dbReference type="SAM" id="MobiDB-lite"/>
    </source>
</evidence>
<proteinExistence type="predicted"/>
<dbReference type="EMBL" id="QJKC01000020">
    <property type="protein sequence ID" value="PXX42208.1"/>
    <property type="molecule type" value="Genomic_DNA"/>
</dbReference>
<dbReference type="SUPFAM" id="SSF69255">
    <property type="entry name" value="gp5 N-terminal domain-like"/>
    <property type="match status" value="1"/>
</dbReference>
<dbReference type="InterPro" id="IPR037026">
    <property type="entry name" value="Vgr_OB-fold_dom_sf"/>
</dbReference>
<reference evidence="3 4" key="1">
    <citation type="submission" date="2018-05" db="EMBL/GenBank/DDBJ databases">
        <title>Genomic Encyclopedia of Type Strains, Phase IV (KMG-IV): sequencing the most valuable type-strain genomes for metagenomic binning, comparative biology and taxonomic classification.</title>
        <authorList>
            <person name="Goeker M."/>
        </authorList>
    </citation>
    <scope>NUCLEOTIDE SEQUENCE [LARGE SCALE GENOMIC DNA]</scope>
    <source>
        <strain evidence="3 4">DSM 25134</strain>
    </source>
</reference>
<accession>A0A318J6G8</accession>
<dbReference type="RefSeq" id="WP_204377417.1">
    <property type="nucleotide sequence ID" value="NZ_LNQU01000010.1"/>
</dbReference>
<feature type="region of interest" description="Disordered" evidence="1">
    <location>
        <begin position="1"/>
        <end position="25"/>
    </location>
</feature>
<keyword evidence="4" id="KW-1185">Reference proteome</keyword>
<dbReference type="AlphaFoldDB" id="A0A318J6G8"/>
<dbReference type="NCBIfam" id="TIGR01644">
    <property type="entry name" value="phage_P2_V"/>
    <property type="match status" value="1"/>
</dbReference>
<protein>
    <submittedName>
        <fullName evidence="3">Phage baseplate assembly protein V</fullName>
    </submittedName>
</protein>
<comment type="caution">
    <text evidence="3">The sequence shown here is derived from an EMBL/GenBank/DDBJ whole genome shotgun (WGS) entry which is preliminary data.</text>
</comment>
<feature type="region of interest" description="Disordered" evidence="1">
    <location>
        <begin position="183"/>
        <end position="217"/>
    </location>
</feature>
<evidence type="ECO:0000259" key="2">
    <source>
        <dbReference type="Pfam" id="PF04717"/>
    </source>
</evidence>
<dbReference type="Pfam" id="PF04717">
    <property type="entry name" value="Phage_base_V"/>
    <property type="match status" value="1"/>
</dbReference>
<dbReference type="Gene3D" id="2.40.50.230">
    <property type="entry name" value="Gp5 N-terminal domain"/>
    <property type="match status" value="1"/>
</dbReference>